<keyword evidence="2" id="KW-1185">Reference proteome</keyword>
<dbReference type="InterPro" id="IPR050490">
    <property type="entry name" value="Bact_solute-bd_prot1"/>
</dbReference>
<sequence>MSIVLKGITWNHTRGYLPMVATSQRYAELHPGVSIQWEKRSLQEFADAPIHQLIDAYDLLVIDHPWAGYAAQSGALLPLNKHVPELFITDQAVHAVGQSHASYQFDGVQTALAIDAATPVASWREDLLQRKEAEVPKTWEQLLGLAAKGCVAFPGIPIDSLMNFYMLCLAHGEEPFQQEERTVSAEIGRAALESLRELAALCPPDMFHWNPIAVYETMSQKDTIAYCPFAYGYSNYAREGYGLHKLAFGDLVHFGSNEPLRSTLGGTGLAVSSACKHLSEALDYAQFAAAPEVQRTLYTISGGQPGHRLAWTDEENNRQTGSYFIHTLPALDRAYVRPRYNGYLHFQDHAGHFVREYMMNGGNPDHILDQMNLLYRESLKLREEACK</sequence>
<dbReference type="AlphaFoldDB" id="A0A229UWZ7"/>
<name>A0A229UWZ7_9BACL</name>
<dbReference type="EMBL" id="NMQW01000002">
    <property type="protein sequence ID" value="OXM87954.1"/>
    <property type="molecule type" value="Genomic_DNA"/>
</dbReference>
<dbReference type="Gene3D" id="3.40.190.10">
    <property type="entry name" value="Periplasmic binding protein-like II"/>
    <property type="match status" value="2"/>
</dbReference>
<dbReference type="OrthoDB" id="9811622at2"/>
<comment type="caution">
    <text evidence="1">The sequence shown here is derived from an EMBL/GenBank/DDBJ whole genome shotgun (WGS) entry which is preliminary data.</text>
</comment>
<gene>
    <name evidence="1" type="ORF">CF651_02310</name>
</gene>
<accession>A0A229UWZ7</accession>
<organism evidence="1 2">
    <name type="scientific">Paenibacillus rigui</name>
    <dbReference type="NCBI Taxonomy" id="554312"/>
    <lineage>
        <taxon>Bacteria</taxon>
        <taxon>Bacillati</taxon>
        <taxon>Bacillota</taxon>
        <taxon>Bacilli</taxon>
        <taxon>Bacillales</taxon>
        <taxon>Paenibacillaceae</taxon>
        <taxon>Paenibacillus</taxon>
    </lineage>
</organism>
<protein>
    <submittedName>
        <fullName evidence="1">ABC transporter substrate-binding protein</fullName>
    </submittedName>
</protein>
<reference evidence="1 2" key="1">
    <citation type="submission" date="2017-07" db="EMBL/GenBank/DDBJ databases">
        <title>Genome sequencing and assembly of Paenibacillus rigui.</title>
        <authorList>
            <person name="Mayilraj S."/>
        </authorList>
    </citation>
    <scope>NUCLEOTIDE SEQUENCE [LARGE SCALE GENOMIC DNA]</scope>
    <source>
        <strain evidence="1 2">JCM 16352</strain>
    </source>
</reference>
<dbReference type="InterPro" id="IPR006059">
    <property type="entry name" value="SBP"/>
</dbReference>
<evidence type="ECO:0000313" key="1">
    <source>
        <dbReference type="EMBL" id="OXM87954.1"/>
    </source>
</evidence>
<proteinExistence type="predicted"/>
<dbReference type="Pfam" id="PF13416">
    <property type="entry name" value="SBP_bac_8"/>
    <property type="match status" value="1"/>
</dbReference>
<dbReference type="PANTHER" id="PTHR43649">
    <property type="entry name" value="ARABINOSE-BINDING PROTEIN-RELATED"/>
    <property type="match status" value="1"/>
</dbReference>
<evidence type="ECO:0000313" key="2">
    <source>
        <dbReference type="Proteomes" id="UP000215509"/>
    </source>
</evidence>
<dbReference type="SUPFAM" id="SSF53850">
    <property type="entry name" value="Periplasmic binding protein-like II"/>
    <property type="match status" value="1"/>
</dbReference>
<dbReference type="Proteomes" id="UP000215509">
    <property type="component" value="Unassembled WGS sequence"/>
</dbReference>
<dbReference type="RefSeq" id="WP_094013204.1">
    <property type="nucleotide sequence ID" value="NZ_NMQW01000002.1"/>
</dbReference>